<protein>
    <recommendedName>
        <fullName evidence="3">DUF924 domain-containing protein</fullName>
    </recommendedName>
</protein>
<dbReference type="SUPFAM" id="SSF48452">
    <property type="entry name" value="TPR-like"/>
    <property type="match status" value="1"/>
</dbReference>
<dbReference type="InterPro" id="IPR011990">
    <property type="entry name" value="TPR-like_helical_dom_sf"/>
</dbReference>
<dbReference type="Pfam" id="PF06041">
    <property type="entry name" value="DUF924"/>
    <property type="match status" value="1"/>
</dbReference>
<dbReference type="Gene3D" id="1.25.40.10">
    <property type="entry name" value="Tetratricopeptide repeat domain"/>
    <property type="match status" value="1"/>
</dbReference>
<dbReference type="Gene3D" id="1.20.58.320">
    <property type="entry name" value="TPR-like"/>
    <property type="match status" value="1"/>
</dbReference>
<dbReference type="RefSeq" id="WP_064036618.1">
    <property type="nucleotide sequence ID" value="NZ_LUUH01000049.1"/>
</dbReference>
<dbReference type="EMBL" id="LUUH01000049">
    <property type="protein sequence ID" value="OAI04633.1"/>
    <property type="molecule type" value="Genomic_DNA"/>
</dbReference>
<dbReference type="InterPro" id="IPR010323">
    <property type="entry name" value="DUF924"/>
</dbReference>
<gene>
    <name evidence="1" type="ORF">A1353_12845</name>
</gene>
<comment type="caution">
    <text evidence="1">The sequence shown here is derived from an EMBL/GenBank/DDBJ whole genome shotgun (WGS) entry which is preliminary data.</text>
</comment>
<accession>A0A177MH23</accession>
<sequence>MTNYHEILTFWFEETAPKLWWSANPDFDKTIADRFVLTLQQAVKGELFAWRQKPKGRLAEVIVIDQFSRNIYRNSPLAFAYDSLALVLAQEAIAAGSDLGLSPIERSFLYLPFMHSESKTIHAWAEKLYRENGLPDNYQFELKHKVVIDRFGRYPYRNQILGRTSTAEELEFLKQPGSSF</sequence>
<organism evidence="1 2">
    <name type="scientific">Methylomonas methanica</name>
    <dbReference type="NCBI Taxonomy" id="421"/>
    <lineage>
        <taxon>Bacteria</taxon>
        <taxon>Pseudomonadati</taxon>
        <taxon>Pseudomonadota</taxon>
        <taxon>Gammaproteobacteria</taxon>
        <taxon>Methylococcales</taxon>
        <taxon>Methylococcaceae</taxon>
        <taxon>Methylomonas</taxon>
    </lineage>
</organism>
<evidence type="ECO:0000313" key="2">
    <source>
        <dbReference type="Proteomes" id="UP000077763"/>
    </source>
</evidence>
<evidence type="ECO:0008006" key="3">
    <source>
        <dbReference type="Google" id="ProtNLM"/>
    </source>
</evidence>
<proteinExistence type="predicted"/>
<dbReference type="Proteomes" id="UP000077763">
    <property type="component" value="Unassembled WGS sequence"/>
</dbReference>
<reference evidence="1 2" key="1">
    <citation type="submission" date="2016-03" db="EMBL/GenBank/DDBJ databases">
        <authorList>
            <person name="Ploux O."/>
        </authorList>
    </citation>
    <scope>NUCLEOTIDE SEQUENCE [LARGE SCALE GENOMIC DNA]</scope>
    <source>
        <strain evidence="1 2">R-45371</strain>
    </source>
</reference>
<dbReference type="AlphaFoldDB" id="A0A177MH23"/>
<evidence type="ECO:0000313" key="1">
    <source>
        <dbReference type="EMBL" id="OAI04633.1"/>
    </source>
</evidence>
<name>A0A177MH23_METMH</name>